<dbReference type="PANTHER" id="PTHR15348">
    <property type="entry name" value="AT-RICH INTERACTIVE DOMAIN-CONTAINING PROTEIN ARID DOMAIN- CONTAINING PROTEIN DEAD RINGER PROTEIN B-CELL REGULATOR OF IGH TRANSCRIPTION BRIGHT"/>
    <property type="match status" value="1"/>
</dbReference>
<feature type="transmembrane region" description="Helical" evidence="5">
    <location>
        <begin position="158"/>
        <end position="179"/>
    </location>
</feature>
<feature type="region of interest" description="Disordered" evidence="4">
    <location>
        <begin position="65"/>
        <end position="92"/>
    </location>
</feature>
<dbReference type="Proteomes" id="UP000004994">
    <property type="component" value="Chromosome 12"/>
</dbReference>
<name>K4DEM4_SOLLC</name>
<dbReference type="GO" id="GO:0006357">
    <property type="term" value="P:regulation of transcription by RNA polymerase II"/>
    <property type="evidence" value="ECO:0000318"/>
    <property type="project" value="GO_Central"/>
</dbReference>
<keyword evidence="7" id="KW-1185">Reference proteome</keyword>
<dbReference type="GO" id="GO:0003677">
    <property type="term" value="F:DNA binding"/>
    <property type="evidence" value="ECO:0000318"/>
    <property type="project" value="GO_Central"/>
</dbReference>
<dbReference type="AlphaFoldDB" id="K4DEM4"/>
<dbReference type="PaxDb" id="4081-Solyc12g038750.1.1"/>
<keyword evidence="5" id="KW-0472">Membrane</keyword>
<evidence type="ECO:0000256" key="1">
    <source>
        <dbReference type="ARBA" id="ARBA00023015"/>
    </source>
</evidence>
<evidence type="ECO:0000256" key="4">
    <source>
        <dbReference type="SAM" id="MobiDB-lite"/>
    </source>
</evidence>
<evidence type="ECO:0000256" key="2">
    <source>
        <dbReference type="ARBA" id="ARBA00023163"/>
    </source>
</evidence>
<dbReference type="PANTHER" id="PTHR15348:SF22">
    <property type="entry name" value="ARID DOMAIN-CONTAINING PROTEIN"/>
    <property type="match status" value="1"/>
</dbReference>
<keyword evidence="5" id="KW-0812">Transmembrane</keyword>
<feature type="transmembrane region" description="Helical" evidence="5">
    <location>
        <begin position="120"/>
        <end position="146"/>
    </location>
</feature>
<protein>
    <submittedName>
        <fullName evidence="6">Uncharacterized protein</fullName>
    </submittedName>
</protein>
<dbReference type="InterPro" id="IPR045147">
    <property type="entry name" value="ARI3A/B/C"/>
</dbReference>
<evidence type="ECO:0000313" key="7">
    <source>
        <dbReference type="Proteomes" id="UP000004994"/>
    </source>
</evidence>
<keyword evidence="3" id="KW-0539">Nucleus</keyword>
<reference evidence="6" key="1">
    <citation type="journal article" date="2012" name="Nature">
        <title>The tomato genome sequence provides insights into fleshy fruit evolution.</title>
        <authorList>
            <consortium name="Tomato Genome Consortium"/>
        </authorList>
    </citation>
    <scope>NUCLEOTIDE SEQUENCE [LARGE SCALE GENOMIC DNA]</scope>
    <source>
        <strain evidence="6">cv. Heinz 1706</strain>
    </source>
</reference>
<evidence type="ECO:0000256" key="3">
    <source>
        <dbReference type="ARBA" id="ARBA00023242"/>
    </source>
</evidence>
<keyword evidence="1" id="KW-0805">Transcription regulation</keyword>
<proteinExistence type="predicted"/>
<evidence type="ECO:0000313" key="6">
    <source>
        <dbReference type="EnsemblPlants" id="Solyc12g038750.1.1"/>
    </source>
</evidence>
<sequence length="200" mass="22858">MTQIGVLQLRIDPSHVDNEGSGYQIFASRRAVRDFAARCRLGWQEQYLLGYGEVAEPIVKDGNANNMEKRAKNRYTSGSLKHEGKNEEEQPMKVVEAKTSQSMISLRSMQRFQGFYRRRYGFNLIQLVAWSLLVCQTNLTIFGVLLPSKRWLSYLLELISFGPKLMSPFMGVFMFMCPLRSRITKSTMQSHGSECLAIAV</sequence>
<dbReference type="GO" id="GO:0005634">
    <property type="term" value="C:nucleus"/>
    <property type="evidence" value="ECO:0000318"/>
    <property type="project" value="GO_Central"/>
</dbReference>
<accession>K4DEM4</accession>
<evidence type="ECO:0000256" key="5">
    <source>
        <dbReference type="SAM" id="Phobius"/>
    </source>
</evidence>
<reference evidence="6" key="2">
    <citation type="submission" date="2015-06" db="UniProtKB">
        <authorList>
            <consortium name="EnsemblPlants"/>
        </authorList>
    </citation>
    <scope>IDENTIFICATION</scope>
    <source>
        <strain evidence="6">cv. Heinz 1706</strain>
    </source>
</reference>
<feature type="compositionally biased region" description="Basic and acidic residues" evidence="4">
    <location>
        <begin position="80"/>
        <end position="91"/>
    </location>
</feature>
<dbReference type="HOGENOM" id="CLU_1368281_0_0_1"/>
<dbReference type="PhylomeDB" id="K4DEM4"/>
<dbReference type="EnsemblPlants" id="Solyc12g038750.1.1">
    <property type="protein sequence ID" value="Solyc12g038750.1.1"/>
    <property type="gene ID" value="Solyc12g038750.1"/>
</dbReference>
<keyword evidence="2" id="KW-0804">Transcription</keyword>
<keyword evidence="5" id="KW-1133">Transmembrane helix</keyword>
<organism evidence="6">
    <name type="scientific">Solanum lycopersicum</name>
    <name type="common">Tomato</name>
    <name type="synonym">Lycopersicon esculentum</name>
    <dbReference type="NCBI Taxonomy" id="4081"/>
    <lineage>
        <taxon>Eukaryota</taxon>
        <taxon>Viridiplantae</taxon>
        <taxon>Streptophyta</taxon>
        <taxon>Embryophyta</taxon>
        <taxon>Tracheophyta</taxon>
        <taxon>Spermatophyta</taxon>
        <taxon>Magnoliopsida</taxon>
        <taxon>eudicotyledons</taxon>
        <taxon>Gunneridae</taxon>
        <taxon>Pentapetalae</taxon>
        <taxon>asterids</taxon>
        <taxon>lamiids</taxon>
        <taxon>Solanales</taxon>
        <taxon>Solanaceae</taxon>
        <taxon>Solanoideae</taxon>
        <taxon>Solaneae</taxon>
        <taxon>Solanum</taxon>
        <taxon>Solanum subgen. Lycopersicon</taxon>
    </lineage>
</organism>
<dbReference type="InParanoid" id="K4DEM4"/>
<dbReference type="Gramene" id="Solyc12g038750.1.1">
    <property type="protein sequence ID" value="Solyc12g038750.1.1"/>
    <property type="gene ID" value="Solyc12g038750.1"/>
</dbReference>
<dbReference type="STRING" id="4081.K4DEM4"/>